<dbReference type="EMBL" id="LR796939">
    <property type="protein sequence ID" value="CAB4176656.1"/>
    <property type="molecule type" value="Genomic_DNA"/>
</dbReference>
<dbReference type="InterPro" id="IPR046367">
    <property type="entry name" value="GapR-like_DNA-bd"/>
</dbReference>
<accession>A0A6J5R6L5</accession>
<evidence type="ECO:0000313" key="2">
    <source>
        <dbReference type="EMBL" id="CAB4145826.1"/>
    </source>
</evidence>
<dbReference type="EMBL" id="LR797150">
    <property type="protein sequence ID" value="CAB4190286.1"/>
    <property type="molecule type" value="Genomic_DNA"/>
</dbReference>
<evidence type="ECO:0000313" key="4">
    <source>
        <dbReference type="EMBL" id="CAB4190286.1"/>
    </source>
</evidence>
<evidence type="ECO:0000259" key="1">
    <source>
        <dbReference type="Pfam" id="PF10073"/>
    </source>
</evidence>
<name>A0A6J5R6L5_9CAUD</name>
<feature type="domain" description="GapR-like DNA-binding" evidence="1">
    <location>
        <begin position="9"/>
        <end position="78"/>
    </location>
</feature>
<sequence length="85" mass="9587">MSNSDVNASHLTAFIERIERLEVERKERAEDINEVFAEAKGSGYDVKIMRKIVRLRAMDPDKRAEEVAILELYASALGLQGVLPL</sequence>
<dbReference type="Pfam" id="PF10073">
    <property type="entry name" value="GapR_DNA-bd"/>
    <property type="match status" value="1"/>
</dbReference>
<protein>
    <submittedName>
        <fullName evidence="4">Azospirillum phage Cd, Gp10</fullName>
    </submittedName>
</protein>
<gene>
    <name evidence="4" type="ORF">UFOVP1204_58</name>
    <name evidence="2" type="ORF">UFOVP473_43</name>
    <name evidence="3" type="ORF">UFOVP983_43</name>
</gene>
<dbReference type="NCBIfam" id="NF010247">
    <property type="entry name" value="PRK13694.1"/>
    <property type="match status" value="1"/>
</dbReference>
<dbReference type="GO" id="GO:0003677">
    <property type="term" value="F:DNA binding"/>
    <property type="evidence" value="ECO:0007669"/>
    <property type="project" value="InterPro"/>
</dbReference>
<proteinExistence type="predicted"/>
<reference evidence="4" key="1">
    <citation type="submission" date="2020-05" db="EMBL/GenBank/DDBJ databases">
        <authorList>
            <person name="Chiriac C."/>
            <person name="Salcher M."/>
            <person name="Ghai R."/>
            <person name="Kavagutti S V."/>
        </authorList>
    </citation>
    <scope>NUCLEOTIDE SEQUENCE</scope>
</reference>
<evidence type="ECO:0000313" key="3">
    <source>
        <dbReference type="EMBL" id="CAB4176656.1"/>
    </source>
</evidence>
<organism evidence="4">
    <name type="scientific">uncultured Caudovirales phage</name>
    <dbReference type="NCBI Taxonomy" id="2100421"/>
    <lineage>
        <taxon>Viruses</taxon>
        <taxon>Duplodnaviria</taxon>
        <taxon>Heunggongvirae</taxon>
        <taxon>Uroviricota</taxon>
        <taxon>Caudoviricetes</taxon>
        <taxon>Peduoviridae</taxon>
        <taxon>Maltschvirus</taxon>
        <taxon>Maltschvirus maltsch</taxon>
    </lineage>
</organism>
<dbReference type="EMBL" id="LR796459">
    <property type="protein sequence ID" value="CAB4145826.1"/>
    <property type="molecule type" value="Genomic_DNA"/>
</dbReference>